<proteinExistence type="predicted"/>
<dbReference type="PANTHER" id="PTHR47957:SF3">
    <property type="entry name" value="ATP-DEPENDENT HELICASE HRQ1"/>
    <property type="match status" value="1"/>
</dbReference>
<comment type="caution">
    <text evidence="2">The sequence shown here is derived from an EMBL/GenBank/DDBJ whole genome shotgun (WGS) entry which is preliminary data.</text>
</comment>
<dbReference type="SUPFAM" id="SSF51621">
    <property type="entry name" value="Phosphoenolpyruvate/pyruvate domain"/>
    <property type="match status" value="1"/>
</dbReference>
<evidence type="ECO:0000313" key="2">
    <source>
        <dbReference type="EMBL" id="KAF6145652.1"/>
    </source>
</evidence>
<sequence>MVQMISFVSKVWAIRIRIYYKVYNQAFILDIDVKEYEVLMKYTGGLSESIRMELKLFTVENIKDTIVKAIAIDGKYLKSNKKDDKSKSGILNFGREVGVTGRGTYFVRRDGGLGLSDYRGVTIPVIGDGDNRYGNAMSVKRTVKGFIKAEFAGIILEDQGSNEIFDTVDLSLPNYSYESQAVWIRVPQSIKRKVEIQNFSFRGGLHAACHALLNVFLFIYFATLLTWLRSVQILMIPVIIQIEFSCMLSILKGVVFKHS</sequence>
<keyword evidence="1" id="KW-0472">Membrane</keyword>
<dbReference type="GO" id="GO:0043138">
    <property type="term" value="F:3'-5' DNA helicase activity"/>
    <property type="evidence" value="ECO:0007669"/>
    <property type="project" value="TreeGrafter"/>
</dbReference>
<dbReference type="Gene3D" id="3.20.20.60">
    <property type="entry name" value="Phosphoenolpyruvate-binding domains"/>
    <property type="match status" value="1"/>
</dbReference>
<dbReference type="OrthoDB" id="1923844at2759"/>
<keyword evidence="1" id="KW-0812">Transmembrane</keyword>
<reference evidence="2 3" key="1">
    <citation type="journal article" date="2020" name="IScience">
        <title>Genome Sequencing of the Endangered Kingdonia uniflora (Circaeasteraceae, Ranunculales) Reveals Potential Mechanisms of Evolutionary Specialization.</title>
        <authorList>
            <person name="Sun Y."/>
            <person name="Deng T."/>
            <person name="Zhang A."/>
            <person name="Moore M.J."/>
            <person name="Landis J.B."/>
            <person name="Lin N."/>
            <person name="Zhang H."/>
            <person name="Zhang X."/>
            <person name="Huang J."/>
            <person name="Zhang X."/>
            <person name="Sun H."/>
            <person name="Wang H."/>
        </authorList>
    </citation>
    <scope>NUCLEOTIDE SEQUENCE [LARGE SCALE GENOMIC DNA]</scope>
    <source>
        <strain evidence="2">TB1705</strain>
        <tissue evidence="2">Leaf</tissue>
    </source>
</reference>
<dbReference type="InterPro" id="IPR015813">
    <property type="entry name" value="Pyrv/PenolPyrv_kinase-like_dom"/>
</dbReference>
<dbReference type="GO" id="GO:0036297">
    <property type="term" value="P:interstrand cross-link repair"/>
    <property type="evidence" value="ECO:0007669"/>
    <property type="project" value="TreeGrafter"/>
</dbReference>
<organism evidence="2 3">
    <name type="scientific">Kingdonia uniflora</name>
    <dbReference type="NCBI Taxonomy" id="39325"/>
    <lineage>
        <taxon>Eukaryota</taxon>
        <taxon>Viridiplantae</taxon>
        <taxon>Streptophyta</taxon>
        <taxon>Embryophyta</taxon>
        <taxon>Tracheophyta</taxon>
        <taxon>Spermatophyta</taxon>
        <taxon>Magnoliopsida</taxon>
        <taxon>Ranunculales</taxon>
        <taxon>Circaeasteraceae</taxon>
        <taxon>Kingdonia</taxon>
    </lineage>
</organism>
<dbReference type="AlphaFoldDB" id="A0A7J7LSZ1"/>
<gene>
    <name evidence="2" type="ORF">GIB67_018758</name>
</gene>
<dbReference type="EMBL" id="JACGCM010002048">
    <property type="protein sequence ID" value="KAF6145652.1"/>
    <property type="molecule type" value="Genomic_DNA"/>
</dbReference>
<feature type="transmembrane region" description="Helical" evidence="1">
    <location>
        <begin position="234"/>
        <end position="255"/>
    </location>
</feature>
<dbReference type="GO" id="GO:0006289">
    <property type="term" value="P:nucleotide-excision repair"/>
    <property type="evidence" value="ECO:0007669"/>
    <property type="project" value="TreeGrafter"/>
</dbReference>
<feature type="transmembrane region" description="Helical" evidence="1">
    <location>
        <begin position="207"/>
        <end position="228"/>
    </location>
</feature>
<accession>A0A7J7LSZ1</accession>
<dbReference type="GO" id="GO:0005634">
    <property type="term" value="C:nucleus"/>
    <property type="evidence" value="ECO:0007669"/>
    <property type="project" value="TreeGrafter"/>
</dbReference>
<dbReference type="InterPro" id="IPR040442">
    <property type="entry name" value="Pyrv_kinase-like_dom_sf"/>
</dbReference>
<dbReference type="PANTHER" id="PTHR47957">
    <property type="entry name" value="ATP-DEPENDENT HELICASE HRQ1"/>
    <property type="match status" value="1"/>
</dbReference>
<name>A0A7J7LSZ1_9MAGN</name>
<evidence type="ECO:0000313" key="3">
    <source>
        <dbReference type="Proteomes" id="UP000541444"/>
    </source>
</evidence>
<evidence type="ECO:0000256" key="1">
    <source>
        <dbReference type="SAM" id="Phobius"/>
    </source>
</evidence>
<keyword evidence="3" id="KW-1185">Reference proteome</keyword>
<protein>
    <submittedName>
        <fullName evidence="2">Uncharacterized protein</fullName>
    </submittedName>
</protein>
<dbReference type="Proteomes" id="UP000541444">
    <property type="component" value="Unassembled WGS sequence"/>
</dbReference>
<keyword evidence="1" id="KW-1133">Transmembrane helix</keyword>